<organism evidence="1 2">
    <name type="scientific">Candida boidinii</name>
    <name type="common">Yeast</name>
    <dbReference type="NCBI Taxonomy" id="5477"/>
    <lineage>
        <taxon>Eukaryota</taxon>
        <taxon>Fungi</taxon>
        <taxon>Dikarya</taxon>
        <taxon>Ascomycota</taxon>
        <taxon>Saccharomycotina</taxon>
        <taxon>Pichiomycetes</taxon>
        <taxon>Pichiales</taxon>
        <taxon>Pichiaceae</taxon>
        <taxon>Ogataea</taxon>
        <taxon>Ogataea/Candida clade</taxon>
    </lineage>
</organism>
<comment type="caution">
    <text evidence="1">The sequence shown here is derived from an EMBL/GenBank/DDBJ whole genome shotgun (WGS) entry which is preliminary data.</text>
</comment>
<gene>
    <name evidence="1" type="ORF">Cboi01_000337000</name>
</gene>
<protein>
    <submittedName>
        <fullName evidence="1">Unnamed protein product</fullName>
    </submittedName>
</protein>
<proteinExistence type="predicted"/>
<reference evidence="1" key="1">
    <citation type="submission" date="2023-04" db="EMBL/GenBank/DDBJ databases">
        <title>Candida boidinii NBRC 1967.</title>
        <authorList>
            <person name="Ichikawa N."/>
            <person name="Sato H."/>
            <person name="Tonouchi N."/>
        </authorList>
    </citation>
    <scope>NUCLEOTIDE SEQUENCE</scope>
    <source>
        <strain evidence="1">NBRC 1967</strain>
    </source>
</reference>
<evidence type="ECO:0000313" key="2">
    <source>
        <dbReference type="Proteomes" id="UP001165101"/>
    </source>
</evidence>
<name>A0ACB5TRX1_CANBO</name>
<accession>A0ACB5TRX1</accession>
<dbReference type="EMBL" id="BSXV01001822">
    <property type="protein sequence ID" value="GME94045.1"/>
    <property type="molecule type" value="Genomic_DNA"/>
</dbReference>
<keyword evidence="2" id="KW-1185">Reference proteome</keyword>
<evidence type="ECO:0000313" key="1">
    <source>
        <dbReference type="EMBL" id="GME94045.1"/>
    </source>
</evidence>
<sequence>MDIDDDFLYGSDQDDASTNINITDNKIKDETIDTANGSDNIKDSNNNNDSEGGNSDNDKEDEDDEDGDDDDNDDDDDSEDSSDDDIEFVIGDLDTSSKATEHSLEKNGTSSSSTTAENSGDAQNTVAAYISSASSNGALDLDKIGEYNGIPITRLSFDELKDKPWRLPGANISDYFNYGFDELTWWIITTKFNRFIK</sequence>
<dbReference type="Proteomes" id="UP001165101">
    <property type="component" value="Unassembled WGS sequence"/>
</dbReference>